<dbReference type="EMBL" id="BSXU01014729">
    <property type="protein sequence ID" value="GME81337.1"/>
    <property type="molecule type" value="Genomic_DNA"/>
</dbReference>
<reference evidence="2" key="1">
    <citation type="submission" date="2023-04" db="EMBL/GenBank/DDBJ databases">
        <title>Ambrosiozyma monospora NBRC 1965.</title>
        <authorList>
            <person name="Ichikawa N."/>
            <person name="Sato H."/>
            <person name="Tonouchi N."/>
        </authorList>
    </citation>
    <scope>NUCLEOTIDE SEQUENCE</scope>
    <source>
        <strain evidence="2">NBRC 1965</strain>
    </source>
</reference>
<dbReference type="AlphaFoldDB" id="A0A9W6WM86"/>
<keyword evidence="3" id="KW-1185">Reference proteome</keyword>
<evidence type="ECO:0000256" key="1">
    <source>
        <dbReference type="SAM" id="Phobius"/>
    </source>
</evidence>
<feature type="transmembrane region" description="Helical" evidence="1">
    <location>
        <begin position="42"/>
        <end position="60"/>
    </location>
</feature>
<organism evidence="2 3">
    <name type="scientific">Ambrosiozyma monospora</name>
    <name type="common">Yeast</name>
    <name type="synonym">Endomycopsis monosporus</name>
    <dbReference type="NCBI Taxonomy" id="43982"/>
    <lineage>
        <taxon>Eukaryota</taxon>
        <taxon>Fungi</taxon>
        <taxon>Dikarya</taxon>
        <taxon>Ascomycota</taxon>
        <taxon>Saccharomycotina</taxon>
        <taxon>Pichiomycetes</taxon>
        <taxon>Pichiales</taxon>
        <taxon>Pichiaceae</taxon>
        <taxon>Ambrosiozyma</taxon>
    </lineage>
</organism>
<dbReference type="Proteomes" id="UP001165063">
    <property type="component" value="Unassembled WGS sequence"/>
</dbReference>
<proteinExistence type="predicted"/>
<protein>
    <submittedName>
        <fullName evidence="2">Unnamed protein product</fullName>
    </submittedName>
</protein>
<keyword evidence="1" id="KW-1133">Transmembrane helix</keyword>
<gene>
    <name evidence="2" type="ORF">Amon01_000998900</name>
</gene>
<evidence type="ECO:0000313" key="2">
    <source>
        <dbReference type="EMBL" id="GME81337.1"/>
    </source>
</evidence>
<sequence length="92" mass="9874">MEASDLFSEEASILCLNGFESEYCLLCPDDGVDKVLLDIPDGVVSVILVVALCLSFSLYFNCSFISNVNHGANSDFIFGSSESCNEDESDSG</sequence>
<comment type="caution">
    <text evidence="2">The sequence shown here is derived from an EMBL/GenBank/DDBJ whole genome shotgun (WGS) entry which is preliminary data.</text>
</comment>
<keyword evidence="1" id="KW-0472">Membrane</keyword>
<evidence type="ECO:0000313" key="3">
    <source>
        <dbReference type="Proteomes" id="UP001165063"/>
    </source>
</evidence>
<name>A0A9W6WM86_AMBMO</name>
<accession>A0A9W6WM86</accession>
<keyword evidence="1" id="KW-0812">Transmembrane</keyword>